<feature type="region of interest" description="Disordered" evidence="1">
    <location>
        <begin position="393"/>
        <end position="416"/>
    </location>
</feature>
<evidence type="ECO:0000313" key="4">
    <source>
        <dbReference type="Proteomes" id="UP000010074"/>
    </source>
</evidence>
<dbReference type="InterPro" id="IPR000305">
    <property type="entry name" value="GIY-YIG_endonuc"/>
</dbReference>
<dbReference type="GO" id="GO:0003676">
    <property type="term" value="F:nucleic acid binding"/>
    <property type="evidence" value="ECO:0007669"/>
    <property type="project" value="InterPro"/>
</dbReference>
<feature type="domain" description="GIY-YIG" evidence="2">
    <location>
        <begin position="208"/>
        <end position="287"/>
    </location>
</feature>
<gene>
    <name evidence="3" type="primary">uvrC</name>
    <name evidence="3" type="ORF">Bdt_0252</name>
</gene>
<dbReference type="CDD" id="cd06127">
    <property type="entry name" value="DEDDh"/>
    <property type="match status" value="1"/>
</dbReference>
<dbReference type="Pfam" id="PF01541">
    <property type="entry name" value="GIY-YIG"/>
    <property type="match status" value="1"/>
</dbReference>
<dbReference type="GO" id="GO:0004527">
    <property type="term" value="F:exonuclease activity"/>
    <property type="evidence" value="ECO:0007669"/>
    <property type="project" value="UniProtKB-ARBA"/>
</dbReference>
<dbReference type="SMART" id="SM00479">
    <property type="entry name" value="EXOIII"/>
    <property type="match status" value="1"/>
</dbReference>
<dbReference type="PANTHER" id="PTHR30562">
    <property type="entry name" value="UVRC/OXIDOREDUCTASE"/>
    <property type="match status" value="1"/>
</dbReference>
<dbReference type="PANTHER" id="PTHR30562:SF1">
    <property type="entry name" value="UVRABC SYSTEM PROTEIN C"/>
    <property type="match status" value="1"/>
</dbReference>
<dbReference type="SMART" id="SM00465">
    <property type="entry name" value="GIYc"/>
    <property type="match status" value="1"/>
</dbReference>
<evidence type="ECO:0000313" key="3">
    <source>
        <dbReference type="EMBL" id="AFX99960.1"/>
    </source>
</evidence>
<evidence type="ECO:0000256" key="1">
    <source>
        <dbReference type="SAM" id="MobiDB-lite"/>
    </source>
</evidence>
<dbReference type="SUPFAM" id="SSF53098">
    <property type="entry name" value="Ribonuclease H-like"/>
    <property type="match status" value="1"/>
</dbReference>
<dbReference type="InterPro" id="IPR012337">
    <property type="entry name" value="RNaseH-like_sf"/>
</dbReference>
<evidence type="ECO:0000259" key="2">
    <source>
        <dbReference type="PROSITE" id="PS50164"/>
    </source>
</evidence>
<protein>
    <submittedName>
        <fullName evidence="3">Excinuclease ABC subunit C</fullName>
    </submittedName>
</protein>
<dbReference type="CDD" id="cd10434">
    <property type="entry name" value="GIY-YIG_UvrC_Cho"/>
    <property type="match status" value="1"/>
</dbReference>
<dbReference type="HOGENOM" id="CLU_532837_0_0_7"/>
<dbReference type="InterPro" id="IPR035901">
    <property type="entry name" value="GIY-YIG_endonuc_sf"/>
</dbReference>
<dbReference type="InterPro" id="IPR013520">
    <property type="entry name" value="Ribonucl_H"/>
</dbReference>
<dbReference type="PATRIC" id="fig|1069642.3.peg.247"/>
<feature type="compositionally biased region" description="Acidic residues" evidence="1">
    <location>
        <begin position="393"/>
        <end position="408"/>
    </location>
</feature>
<dbReference type="KEGG" id="bbat:Bdt_0252"/>
<proteinExistence type="predicted"/>
<dbReference type="AlphaFoldDB" id="K7YJW7"/>
<sequence>MLLKDLPVFFLDLQTTGAKPGAADILEVAWSLSDKDEVHSMLSAQAEDRPVPRRILSLTGIAAEELESAIPLAKIFERLYLDIQDRPAVIHFAQFERPFLKAAFETFERSEFPIICTHEIAKRLFPNLPARGIKGLAGYFGHASGEFKRGASHVEATKIIWQHLVKELEAKGISTFVDMQTWLSTEAPKKRTKYEYPMAKEKRLNLPKVPGVYRYVSQWGEILYVGKATSLHDRVNSYFRGQKGRDSFKLEMLTQAYDLIVTECRTPLESALLETDEIKKYNPRYNISLKAGERGLVFFSRDFTSMSPEQDDEHNIGPFSNALVFDSILKLNESLTSEEQSFNPEMFFEPLDAELLKSGFALFCERLGKSPDVFKSLRSIFAQGLIFVKNAPDEEEDTELSAEQEPESAEAVSDTAEDVEIELTSEDIADKFERHFKRAAHAYLRARRMTKLLNCDIEYSLSAKGKKFQLHLRGGYPTPEPTLQERNTWSGHSVDTYDRMAVLLTELERVRSKNGQVSVQRKY</sequence>
<dbReference type="InterPro" id="IPR036397">
    <property type="entry name" value="RNaseH_sf"/>
</dbReference>
<dbReference type="GO" id="GO:0009380">
    <property type="term" value="C:excinuclease repair complex"/>
    <property type="evidence" value="ECO:0007669"/>
    <property type="project" value="TreeGrafter"/>
</dbReference>
<accession>K7YJW7</accession>
<dbReference type="InterPro" id="IPR047296">
    <property type="entry name" value="GIY-YIG_UvrC_Cho"/>
</dbReference>
<dbReference type="Gene3D" id="3.30.420.10">
    <property type="entry name" value="Ribonuclease H-like superfamily/Ribonuclease H"/>
    <property type="match status" value="1"/>
</dbReference>
<dbReference type="SUPFAM" id="SSF82771">
    <property type="entry name" value="GIY-YIG endonuclease"/>
    <property type="match status" value="1"/>
</dbReference>
<dbReference type="InterPro" id="IPR050066">
    <property type="entry name" value="UvrABC_protein_C"/>
</dbReference>
<organism evidence="3 4">
    <name type="scientific">Bdellovibrio bacteriovorus str. Tiberius</name>
    <dbReference type="NCBI Taxonomy" id="1069642"/>
    <lineage>
        <taxon>Bacteria</taxon>
        <taxon>Pseudomonadati</taxon>
        <taxon>Bdellovibrionota</taxon>
        <taxon>Bdellovibrionia</taxon>
        <taxon>Bdellovibrionales</taxon>
        <taxon>Pseudobdellovibrionaceae</taxon>
        <taxon>Bdellovibrio</taxon>
    </lineage>
</organism>
<dbReference type="Proteomes" id="UP000010074">
    <property type="component" value="Chromosome"/>
</dbReference>
<dbReference type="Gene3D" id="3.40.1440.10">
    <property type="entry name" value="GIY-YIG endonuclease"/>
    <property type="match status" value="1"/>
</dbReference>
<dbReference type="EMBL" id="CP002930">
    <property type="protein sequence ID" value="AFX99960.1"/>
    <property type="molecule type" value="Genomic_DNA"/>
</dbReference>
<reference evidence="3 4" key="1">
    <citation type="journal article" date="2012" name="BMC Genomics">
        <title>Genome analysis of a simultaneously predatory and prey-independent, novel Bdellovibrio bacteriovorus from the River Tiber, supports in silico predictions of both ancient and recent lateral gene transfer from diverse bacteria.</title>
        <authorList>
            <person name="Hobley L."/>
            <person name="Lerner T.R."/>
            <person name="Williams L.E."/>
            <person name="Lambert C."/>
            <person name="Till R."/>
            <person name="Milner D.S."/>
            <person name="Basford S.M."/>
            <person name="Capeness M.J."/>
            <person name="Fenton A.K."/>
            <person name="Atterbury R.J."/>
            <person name="Harris M.A."/>
            <person name="Sockett R.E."/>
        </authorList>
    </citation>
    <scope>NUCLEOTIDE SEQUENCE [LARGE SCALE GENOMIC DNA]</scope>
    <source>
        <strain evidence="3 4">Tiberius</strain>
    </source>
</reference>
<dbReference type="PROSITE" id="PS50164">
    <property type="entry name" value="GIY_YIG"/>
    <property type="match status" value="1"/>
</dbReference>
<dbReference type="GO" id="GO:0006289">
    <property type="term" value="P:nucleotide-excision repair"/>
    <property type="evidence" value="ECO:0007669"/>
    <property type="project" value="InterPro"/>
</dbReference>
<name>K7YJW7_BDEBC</name>
<dbReference type="STRING" id="1069642.Bdt_0252"/>